<dbReference type="EMBL" id="JALJOU010000007">
    <property type="protein sequence ID" value="KAK9842539.1"/>
    <property type="molecule type" value="Genomic_DNA"/>
</dbReference>
<feature type="domain" description="Phosphoribosyltransferase" evidence="14">
    <location>
        <begin position="6"/>
        <end position="140"/>
    </location>
</feature>
<keyword evidence="12 13" id="KW-0460">Magnesium</keyword>
<dbReference type="NCBIfam" id="TIGR01203">
    <property type="entry name" value="HGPRTase"/>
    <property type="match status" value="1"/>
</dbReference>
<evidence type="ECO:0000256" key="6">
    <source>
        <dbReference type="ARBA" id="ARBA00022490"/>
    </source>
</evidence>
<comment type="catalytic activity">
    <reaction evidence="13">
        <text>IMP + diphosphate = hypoxanthine + 5-phospho-alpha-D-ribose 1-diphosphate</text>
        <dbReference type="Rhea" id="RHEA:17973"/>
        <dbReference type="ChEBI" id="CHEBI:17368"/>
        <dbReference type="ChEBI" id="CHEBI:33019"/>
        <dbReference type="ChEBI" id="CHEBI:58017"/>
        <dbReference type="ChEBI" id="CHEBI:58053"/>
        <dbReference type="EC" id="2.4.2.8"/>
    </reaction>
</comment>
<gene>
    <name evidence="15" type="ORF">WJX81_005065</name>
</gene>
<evidence type="ECO:0000256" key="10">
    <source>
        <dbReference type="ARBA" id="ARBA00022726"/>
    </source>
</evidence>
<dbReference type="InterPro" id="IPR029057">
    <property type="entry name" value="PRTase-like"/>
</dbReference>
<evidence type="ECO:0000313" key="15">
    <source>
        <dbReference type="EMBL" id="KAK9842539.1"/>
    </source>
</evidence>
<evidence type="ECO:0000256" key="2">
    <source>
        <dbReference type="ARBA" id="ARBA00004496"/>
    </source>
</evidence>
<dbReference type="GO" id="GO:0000166">
    <property type="term" value="F:nucleotide binding"/>
    <property type="evidence" value="ECO:0007669"/>
    <property type="project" value="UniProtKB-KW"/>
</dbReference>
<dbReference type="GO" id="GO:0005829">
    <property type="term" value="C:cytosol"/>
    <property type="evidence" value="ECO:0007669"/>
    <property type="project" value="TreeGrafter"/>
</dbReference>
<comment type="caution">
    <text evidence="15">The sequence shown here is derived from an EMBL/GenBank/DDBJ whole genome shotgun (WGS) entry which is preliminary data.</text>
</comment>
<dbReference type="InterPro" id="IPR000836">
    <property type="entry name" value="PRTase_dom"/>
</dbReference>
<name>A0AAW1S9F0_9CHLO</name>
<dbReference type="GO" id="GO:0006166">
    <property type="term" value="P:purine ribonucleoside salvage"/>
    <property type="evidence" value="ECO:0007669"/>
    <property type="project" value="UniProtKB-KW"/>
</dbReference>
<dbReference type="GO" id="GO:0032264">
    <property type="term" value="P:IMP salvage"/>
    <property type="evidence" value="ECO:0007669"/>
    <property type="project" value="TreeGrafter"/>
</dbReference>
<evidence type="ECO:0000259" key="14">
    <source>
        <dbReference type="Pfam" id="PF00156"/>
    </source>
</evidence>
<dbReference type="GO" id="GO:0032263">
    <property type="term" value="P:GMP salvage"/>
    <property type="evidence" value="ECO:0007669"/>
    <property type="project" value="TreeGrafter"/>
</dbReference>
<keyword evidence="7 13" id="KW-0328">Glycosyltransferase</keyword>
<dbReference type="PANTHER" id="PTHR43340:SF1">
    <property type="entry name" value="HYPOXANTHINE PHOSPHORIBOSYLTRANSFERASE"/>
    <property type="match status" value="1"/>
</dbReference>
<dbReference type="AlphaFoldDB" id="A0AAW1S9F0"/>
<organism evidence="15 16">
    <name type="scientific">Elliptochloris bilobata</name>
    <dbReference type="NCBI Taxonomy" id="381761"/>
    <lineage>
        <taxon>Eukaryota</taxon>
        <taxon>Viridiplantae</taxon>
        <taxon>Chlorophyta</taxon>
        <taxon>core chlorophytes</taxon>
        <taxon>Trebouxiophyceae</taxon>
        <taxon>Trebouxiophyceae incertae sedis</taxon>
        <taxon>Elliptochloris clade</taxon>
        <taxon>Elliptochloris</taxon>
    </lineage>
</organism>
<dbReference type="Gene3D" id="3.40.50.2020">
    <property type="match status" value="1"/>
</dbReference>
<evidence type="ECO:0000256" key="12">
    <source>
        <dbReference type="ARBA" id="ARBA00022842"/>
    </source>
</evidence>
<evidence type="ECO:0000256" key="7">
    <source>
        <dbReference type="ARBA" id="ARBA00022676"/>
    </source>
</evidence>
<dbReference type="InterPro" id="IPR005904">
    <property type="entry name" value="Hxn_phspho_trans"/>
</dbReference>
<keyword evidence="6 13" id="KW-0963">Cytoplasm</keyword>
<keyword evidence="16" id="KW-1185">Reference proteome</keyword>
<dbReference type="CDD" id="cd06223">
    <property type="entry name" value="PRTases_typeI"/>
    <property type="match status" value="1"/>
</dbReference>
<keyword evidence="8 13" id="KW-0808">Transferase</keyword>
<evidence type="ECO:0000313" key="16">
    <source>
        <dbReference type="Proteomes" id="UP001445335"/>
    </source>
</evidence>
<evidence type="ECO:0000256" key="13">
    <source>
        <dbReference type="RuleBase" id="RU364099"/>
    </source>
</evidence>
<dbReference type="GO" id="GO:0006178">
    <property type="term" value="P:guanine salvage"/>
    <property type="evidence" value="ECO:0007669"/>
    <property type="project" value="TreeGrafter"/>
</dbReference>
<comment type="similarity">
    <text evidence="4 13">Belongs to the purine/pyrimidine phosphoribosyltransferase family.</text>
</comment>
<accession>A0AAW1S9F0</accession>
<dbReference type="Pfam" id="PF00156">
    <property type="entry name" value="Pribosyltran"/>
    <property type="match status" value="1"/>
</dbReference>
<protein>
    <recommendedName>
        <fullName evidence="5 13">Hypoxanthine phosphoribosyltransferase</fullName>
        <ecNumber evidence="5 13">2.4.2.8</ecNumber>
    </recommendedName>
</protein>
<dbReference type="GO" id="GO:0046100">
    <property type="term" value="P:hypoxanthine metabolic process"/>
    <property type="evidence" value="ECO:0007669"/>
    <property type="project" value="TreeGrafter"/>
</dbReference>
<dbReference type="EC" id="2.4.2.8" evidence="5 13"/>
<reference evidence="15 16" key="1">
    <citation type="journal article" date="2024" name="Nat. Commun.">
        <title>Phylogenomics reveals the evolutionary origins of lichenization in chlorophyte algae.</title>
        <authorList>
            <person name="Puginier C."/>
            <person name="Libourel C."/>
            <person name="Otte J."/>
            <person name="Skaloud P."/>
            <person name="Haon M."/>
            <person name="Grisel S."/>
            <person name="Petersen M."/>
            <person name="Berrin J.G."/>
            <person name="Delaux P.M."/>
            <person name="Dal Grande F."/>
            <person name="Keller J."/>
        </authorList>
    </citation>
    <scope>NUCLEOTIDE SEQUENCE [LARGE SCALE GENOMIC DNA]</scope>
    <source>
        <strain evidence="15 16">SAG 245.80</strain>
    </source>
</reference>
<dbReference type="Proteomes" id="UP001445335">
    <property type="component" value="Unassembled WGS sequence"/>
</dbReference>
<evidence type="ECO:0000256" key="8">
    <source>
        <dbReference type="ARBA" id="ARBA00022679"/>
    </source>
</evidence>
<comment type="subcellular location">
    <subcellularLocation>
        <location evidence="2 13">Cytoplasm</location>
    </subcellularLocation>
</comment>
<dbReference type="GO" id="GO:0000287">
    <property type="term" value="F:magnesium ion binding"/>
    <property type="evidence" value="ECO:0007669"/>
    <property type="project" value="TreeGrafter"/>
</dbReference>
<dbReference type="SUPFAM" id="SSF53271">
    <property type="entry name" value="PRTase-like"/>
    <property type="match status" value="1"/>
</dbReference>
<evidence type="ECO:0000256" key="3">
    <source>
        <dbReference type="ARBA" id="ARBA00004669"/>
    </source>
</evidence>
<dbReference type="GO" id="GO:0004422">
    <property type="term" value="F:hypoxanthine phosphoribosyltransferase activity"/>
    <property type="evidence" value="ECO:0007669"/>
    <property type="project" value="InterPro"/>
</dbReference>
<evidence type="ECO:0000256" key="5">
    <source>
        <dbReference type="ARBA" id="ARBA00011895"/>
    </source>
</evidence>
<evidence type="ECO:0000256" key="1">
    <source>
        <dbReference type="ARBA" id="ARBA00001946"/>
    </source>
</evidence>
<keyword evidence="9 13" id="KW-0479">Metal-binding</keyword>
<evidence type="ECO:0000256" key="9">
    <source>
        <dbReference type="ARBA" id="ARBA00022723"/>
    </source>
</evidence>
<sequence length="159" mass="16968">MGRQVAADYSGKRPLVVGTLTGAFLFLADLARSLEPVPEGLEVDFVRASSYRGTESSGSVALHLPDSLSVAARHVLLVEDIVDTGRTARRLTAALAGAGAASVRLATLLDKPSRRVVDCTPDYTGFECPDEFVVGYGMDFNGLYRSLPYVGVLRPSVYS</sequence>
<evidence type="ECO:0000256" key="4">
    <source>
        <dbReference type="ARBA" id="ARBA00008391"/>
    </source>
</evidence>
<comment type="pathway">
    <text evidence="3 13">Purine metabolism; IMP biosynthesis via salvage pathway; IMP from hypoxanthine: step 1/1.</text>
</comment>
<evidence type="ECO:0000256" key="11">
    <source>
        <dbReference type="ARBA" id="ARBA00022741"/>
    </source>
</evidence>
<keyword evidence="11 13" id="KW-0547">Nucleotide-binding</keyword>
<keyword evidence="10 13" id="KW-0660">Purine salvage</keyword>
<comment type="cofactor">
    <cofactor evidence="1 13">
        <name>Mg(2+)</name>
        <dbReference type="ChEBI" id="CHEBI:18420"/>
    </cofactor>
</comment>
<proteinExistence type="inferred from homology"/>
<dbReference type="InterPro" id="IPR050408">
    <property type="entry name" value="HGPRT"/>
</dbReference>
<dbReference type="PANTHER" id="PTHR43340">
    <property type="entry name" value="HYPOXANTHINE-GUANINE PHOSPHORIBOSYLTRANSFERASE"/>
    <property type="match status" value="1"/>
</dbReference>